<dbReference type="GO" id="GO:0031369">
    <property type="term" value="F:translation initiation factor binding"/>
    <property type="evidence" value="ECO:0007669"/>
    <property type="project" value="InterPro"/>
</dbReference>
<dbReference type="GO" id="GO:0003743">
    <property type="term" value="F:translation initiation factor activity"/>
    <property type="evidence" value="ECO:0007669"/>
    <property type="project" value="UniProtKB-KW"/>
</dbReference>
<feature type="domain" description="Translation initiation factor beta propellor-like" evidence="5">
    <location>
        <begin position="736"/>
        <end position="925"/>
    </location>
</feature>
<keyword evidence="7" id="KW-1185">Reference proteome</keyword>
<dbReference type="Proteomes" id="UP000467841">
    <property type="component" value="Unassembled WGS sequence"/>
</dbReference>
<dbReference type="InterPro" id="IPR013979">
    <property type="entry name" value="TIF_beta_prop-like"/>
</dbReference>
<organism evidence="6 7">
    <name type="scientific">Microthlaspi erraticum</name>
    <dbReference type="NCBI Taxonomy" id="1685480"/>
    <lineage>
        <taxon>Eukaryota</taxon>
        <taxon>Viridiplantae</taxon>
        <taxon>Streptophyta</taxon>
        <taxon>Embryophyta</taxon>
        <taxon>Tracheophyta</taxon>
        <taxon>Spermatophyta</taxon>
        <taxon>Magnoliopsida</taxon>
        <taxon>eudicotyledons</taxon>
        <taxon>Gunneridae</taxon>
        <taxon>Pentapetalae</taxon>
        <taxon>rosids</taxon>
        <taxon>malvids</taxon>
        <taxon>Brassicales</taxon>
        <taxon>Brassicaceae</taxon>
        <taxon>Coluteocarpeae</taxon>
        <taxon>Microthlaspi</taxon>
    </lineage>
</organism>
<dbReference type="OrthoDB" id="10250414at2759"/>
<dbReference type="Pfam" id="PF08662">
    <property type="entry name" value="eIF2A"/>
    <property type="match status" value="2"/>
</dbReference>
<dbReference type="InterPro" id="IPR015943">
    <property type="entry name" value="WD40/YVTN_repeat-like_dom_sf"/>
</dbReference>
<evidence type="ECO:0000259" key="5">
    <source>
        <dbReference type="Pfam" id="PF08662"/>
    </source>
</evidence>
<evidence type="ECO:0000256" key="4">
    <source>
        <dbReference type="ARBA" id="ARBA00022917"/>
    </source>
</evidence>
<evidence type="ECO:0000256" key="1">
    <source>
        <dbReference type="ARBA" id="ARBA00022490"/>
    </source>
</evidence>
<evidence type="ECO:0000256" key="3">
    <source>
        <dbReference type="ARBA" id="ARBA00022884"/>
    </source>
</evidence>
<keyword evidence="2" id="KW-0396">Initiation factor</keyword>
<dbReference type="PANTHER" id="PTHR14068">
    <property type="entry name" value="EUKARYOTIC TRANSLATION INITIATION FACTOR 3 EIF3 -RELATED"/>
    <property type="match status" value="1"/>
</dbReference>
<sequence length="962" mass="109009">MPTDNTDEWCDSDLADVSNQFEQLIVSDSLPNLPPSEELFRLMNPQEIQSLKDTTFHNFQRKRNPLDTPFDPVERTDETTLDQLIIRCLHIVEVLNVDRTCVVPKRVLNFHWNFRNGQWSPLGTYLATIEPDGVVIWDISDTCRKRRLMSYRHSSVDQVDFSPGEKYLVTYKRPEPSNPSELVLKIFEVQTGEFLMGGGGGSAGVSWPLIRWAGGKDDKYFATFSKNTVSVYDTDCFSSLDFRPVIIFDDHVVEMSWSPTDSILALIKGDGKKQSSKVVLVEIPSKVELRHKNLFSVEECKLYWQSNGEYLAVKVDIGFKLLRIKDGGGDVLNEKKMHAFAWEPNGDRFAVIHGDHPPDVSFYSMKGGKLSKLISLTASEVDALFWSPRGKYIVLSGLKSFNGKLTFFNLDTLQIMATDIHVKATNVAWNATGNFVTTALITDTIDYDELKTPENGFKMWAFDGERLHWLQRDSHLLQLDWRPYGGNIDELIENPLREEIPMDKSFDPELWRTDETALFQLVIRCGYVAEILQNEGTDVVVPEDVFKLSWNDMNVKWSPLGTYIATLTKHGVVAWGGADTTFNRLMYFMHSMVEEVDFSPGEKYLVTYRRSGPSNPSEVDFKLFEVTSGRLLLKGRGDDASGPVIGWGGGKDDKYFFMLSKKTVSVYDTASLTNVSETDSLCLSDMKPILNVDHVVGMSWSPTDSILAMIKGDGKQQSPKVALVVIIPNDVKLRHKTIFSVTECKMYWQGDGEYLAIKVDSGFELFRIKDGGDTPMDLLKVDNMLDFAWEPNGDRFAVIHGDQPKPDVSIYSMKTAENLGKVSKLITLEAKEADALFWSPRGMHIVLAGLKRFSGSLEFFSVDAMETLGTAIHLKATDVAWDPTGRYVSTAFIAQDMEEEPEEEHEKGFKMWNFKGEFLYWSHRDHCLLQLEWRPYGGSIDEALKHPEKTSLSRVWTRAIKA</sequence>
<dbReference type="SUPFAM" id="SSF82171">
    <property type="entry name" value="DPP6 N-terminal domain-like"/>
    <property type="match status" value="2"/>
</dbReference>
<comment type="caution">
    <text evidence="6">The sequence shown here is derived from an EMBL/GenBank/DDBJ whole genome shotgun (WGS) entry which is preliminary data.</text>
</comment>
<protein>
    <recommendedName>
        <fullName evidence="5">Translation initiation factor beta propellor-like domain-containing protein</fullName>
    </recommendedName>
</protein>
<reference evidence="6" key="1">
    <citation type="submission" date="2020-01" db="EMBL/GenBank/DDBJ databases">
        <authorList>
            <person name="Mishra B."/>
        </authorList>
    </citation>
    <scope>NUCLEOTIDE SEQUENCE [LARGE SCALE GENOMIC DNA]</scope>
</reference>
<dbReference type="GO" id="GO:0005852">
    <property type="term" value="C:eukaryotic translation initiation factor 3 complex"/>
    <property type="evidence" value="ECO:0007669"/>
    <property type="project" value="InterPro"/>
</dbReference>
<evidence type="ECO:0000313" key="6">
    <source>
        <dbReference type="EMBL" id="CAA7016162.1"/>
    </source>
</evidence>
<dbReference type="EMBL" id="CACVBM020000222">
    <property type="protein sequence ID" value="CAA7016162.1"/>
    <property type="molecule type" value="Genomic_DNA"/>
</dbReference>
<dbReference type="GO" id="GO:0003723">
    <property type="term" value="F:RNA binding"/>
    <property type="evidence" value="ECO:0007669"/>
    <property type="project" value="UniProtKB-KW"/>
</dbReference>
<gene>
    <name evidence="6" type="ORF">MERR_LOCUS3397</name>
</gene>
<accession>A0A6D2HNE0</accession>
<dbReference type="AlphaFoldDB" id="A0A6D2HNE0"/>
<proteinExistence type="predicted"/>
<dbReference type="InterPro" id="IPR011400">
    <property type="entry name" value="EIF3B"/>
</dbReference>
<feature type="domain" description="Translation initiation factor beta propellor-like" evidence="5">
    <location>
        <begin position="292"/>
        <end position="472"/>
    </location>
</feature>
<evidence type="ECO:0000256" key="2">
    <source>
        <dbReference type="ARBA" id="ARBA00022540"/>
    </source>
</evidence>
<keyword evidence="1" id="KW-0963">Cytoplasm</keyword>
<name>A0A6D2HNE0_9BRAS</name>
<dbReference type="PANTHER" id="PTHR14068:SF0">
    <property type="entry name" value="EUKARYOTIC TRANSLATION INITIATION FACTOR 3 SUBUNIT B"/>
    <property type="match status" value="1"/>
</dbReference>
<evidence type="ECO:0000313" key="7">
    <source>
        <dbReference type="Proteomes" id="UP000467841"/>
    </source>
</evidence>
<keyword evidence="4" id="KW-0648">Protein biosynthesis</keyword>
<keyword evidence="3" id="KW-0694">RNA-binding</keyword>
<dbReference type="Gene3D" id="2.130.10.10">
    <property type="entry name" value="YVTN repeat-like/Quinoprotein amine dehydrogenase"/>
    <property type="match status" value="3"/>
</dbReference>